<proteinExistence type="predicted"/>
<evidence type="ECO:0000313" key="1">
    <source>
        <dbReference type="EMBL" id="MBK7673618.1"/>
    </source>
</evidence>
<organism evidence="1 2">
    <name type="scientific">Candidatus Accumulibacter proximus</name>
    <dbReference type="NCBI Taxonomy" id="2954385"/>
    <lineage>
        <taxon>Bacteria</taxon>
        <taxon>Pseudomonadati</taxon>
        <taxon>Pseudomonadota</taxon>
        <taxon>Betaproteobacteria</taxon>
        <taxon>Candidatus Accumulibacter</taxon>
    </lineage>
</organism>
<protein>
    <submittedName>
        <fullName evidence="1">Uncharacterized protein</fullName>
    </submittedName>
</protein>
<reference evidence="1 2" key="1">
    <citation type="submission" date="2020-10" db="EMBL/GenBank/DDBJ databases">
        <title>Connecting structure to function with the recovery of over 1000 high-quality activated sludge metagenome-assembled genomes encoding full-length rRNA genes using long-read sequencing.</title>
        <authorList>
            <person name="Singleton C.M."/>
            <person name="Petriglieri F."/>
            <person name="Kristensen J.M."/>
            <person name="Kirkegaard R.H."/>
            <person name="Michaelsen T.Y."/>
            <person name="Andersen M.H."/>
            <person name="Karst S.M."/>
            <person name="Dueholm M.S."/>
            <person name="Nielsen P.H."/>
            <person name="Albertsen M."/>
        </authorList>
    </citation>
    <scope>NUCLEOTIDE SEQUENCE [LARGE SCALE GENOMIC DNA]</scope>
    <source>
        <strain evidence="1">EsbW_18-Q3-R4-48_BATAC.285</strain>
    </source>
</reference>
<gene>
    <name evidence="1" type="ORF">IPJ27_01980</name>
</gene>
<comment type="caution">
    <text evidence="1">The sequence shown here is derived from an EMBL/GenBank/DDBJ whole genome shotgun (WGS) entry which is preliminary data.</text>
</comment>
<dbReference type="AlphaFoldDB" id="A0A935PWB4"/>
<name>A0A935PWB4_9PROT</name>
<accession>A0A935PWB4</accession>
<dbReference type="Proteomes" id="UP000697998">
    <property type="component" value="Unassembled WGS sequence"/>
</dbReference>
<dbReference type="EMBL" id="JADJMH010000001">
    <property type="protein sequence ID" value="MBK7673618.1"/>
    <property type="molecule type" value="Genomic_DNA"/>
</dbReference>
<evidence type="ECO:0000313" key="2">
    <source>
        <dbReference type="Proteomes" id="UP000697998"/>
    </source>
</evidence>
<sequence length="54" mass="6014">MLGLGGFPSIWPLHDHKRPLSFRGLLSATDPEETDDVFKSSGSLLIFKPPFDEN</sequence>